<keyword evidence="4" id="KW-1185">Reference proteome</keyword>
<accession>A0ABU6QHY4</accession>
<dbReference type="PANTHER" id="PTHR34835">
    <property type="entry name" value="OS07G0283600 PROTEIN-RELATED"/>
    <property type="match status" value="1"/>
</dbReference>
<gene>
    <name evidence="3" type="ORF">PIB30_051852</name>
</gene>
<protein>
    <submittedName>
        <fullName evidence="3">Uncharacterized protein</fullName>
    </submittedName>
</protein>
<evidence type="ECO:0000313" key="3">
    <source>
        <dbReference type="EMBL" id="MED6111382.1"/>
    </source>
</evidence>
<proteinExistence type="predicted"/>
<reference evidence="3 4" key="1">
    <citation type="journal article" date="2023" name="Plants (Basel)">
        <title>Bridging the Gap: Combining Genomics and Transcriptomics Approaches to Understand Stylosanthes scabra, an Orphan Legume from the Brazilian Caatinga.</title>
        <authorList>
            <person name="Ferreira-Neto J.R.C."/>
            <person name="da Silva M.D."/>
            <person name="Binneck E."/>
            <person name="de Melo N.F."/>
            <person name="da Silva R.H."/>
            <person name="de Melo A.L.T.M."/>
            <person name="Pandolfi V."/>
            <person name="Bustamante F.O."/>
            <person name="Brasileiro-Vidal A.C."/>
            <person name="Benko-Iseppon A.M."/>
        </authorList>
    </citation>
    <scope>NUCLEOTIDE SEQUENCE [LARGE SCALE GENOMIC DNA]</scope>
    <source>
        <tissue evidence="3">Leaves</tissue>
    </source>
</reference>
<sequence length="385" mass="44125">GAKHKAEIGSLAVKYELERLQRLHTEDELKKKEQQHLYSERKWLDDITALRFRCSELEEENKKNVETIQKLKDENSRLEKEKCNADSEKHLNEMAAVPDPSLSKKRKKGVGHCIGKSSALTPSSIEARTTFQLLSEKAKKGGDSRCTPRYFRGVYDKLSDGKKELINEMGLGAFANLPSYSINHKLLMELVRCYDVFDNTIYTSAGEFMITLKKIGYAFGLNSTGDAFEEKIEDIKDDLNEEEKEALQLFKGKSLKFIGDIVKNNKIDIELEKRTFKRAFGLFIQKSFLCPTSSANISPNQLPVIRDIENIQNRNWAHHEIYFKKKLNNPSAQSPWISYWTGERLREKIKLEAKDPTGLIKKAKMRALREKGEKKKTKKTEGGGN</sequence>
<organism evidence="3 4">
    <name type="scientific">Stylosanthes scabra</name>
    <dbReference type="NCBI Taxonomy" id="79078"/>
    <lineage>
        <taxon>Eukaryota</taxon>
        <taxon>Viridiplantae</taxon>
        <taxon>Streptophyta</taxon>
        <taxon>Embryophyta</taxon>
        <taxon>Tracheophyta</taxon>
        <taxon>Spermatophyta</taxon>
        <taxon>Magnoliopsida</taxon>
        <taxon>eudicotyledons</taxon>
        <taxon>Gunneridae</taxon>
        <taxon>Pentapetalae</taxon>
        <taxon>rosids</taxon>
        <taxon>fabids</taxon>
        <taxon>Fabales</taxon>
        <taxon>Fabaceae</taxon>
        <taxon>Papilionoideae</taxon>
        <taxon>50 kb inversion clade</taxon>
        <taxon>dalbergioids sensu lato</taxon>
        <taxon>Dalbergieae</taxon>
        <taxon>Pterocarpus clade</taxon>
        <taxon>Stylosanthes</taxon>
    </lineage>
</organism>
<evidence type="ECO:0000313" key="4">
    <source>
        <dbReference type="Proteomes" id="UP001341840"/>
    </source>
</evidence>
<feature type="region of interest" description="Disordered" evidence="2">
    <location>
        <begin position="366"/>
        <end position="385"/>
    </location>
</feature>
<feature type="coiled-coil region" evidence="1">
    <location>
        <begin position="54"/>
        <end position="81"/>
    </location>
</feature>
<dbReference type="EMBL" id="JASCZI010000371">
    <property type="protein sequence ID" value="MED6111382.1"/>
    <property type="molecule type" value="Genomic_DNA"/>
</dbReference>
<dbReference type="Proteomes" id="UP001341840">
    <property type="component" value="Unassembled WGS sequence"/>
</dbReference>
<evidence type="ECO:0000256" key="1">
    <source>
        <dbReference type="SAM" id="Coils"/>
    </source>
</evidence>
<evidence type="ECO:0000256" key="2">
    <source>
        <dbReference type="SAM" id="MobiDB-lite"/>
    </source>
</evidence>
<name>A0ABU6QHY4_9FABA</name>
<keyword evidence="1" id="KW-0175">Coiled coil</keyword>
<comment type="caution">
    <text evidence="3">The sequence shown here is derived from an EMBL/GenBank/DDBJ whole genome shotgun (WGS) entry which is preliminary data.</text>
</comment>
<dbReference type="PANTHER" id="PTHR34835:SF34">
    <property type="entry name" value="OS08G0555500 PROTEIN"/>
    <property type="match status" value="1"/>
</dbReference>
<feature type="non-terminal residue" evidence="3">
    <location>
        <position position="1"/>
    </location>
</feature>